<dbReference type="Gene3D" id="3.40.50.720">
    <property type="entry name" value="NAD(P)-binding Rossmann-like Domain"/>
    <property type="match status" value="1"/>
</dbReference>
<accession>A0ABS9CK05</accession>
<dbReference type="InterPro" id="IPR036291">
    <property type="entry name" value="NAD(P)-bd_dom_sf"/>
</dbReference>
<gene>
    <name evidence="1" type="ORF">JQM67_02390</name>
</gene>
<name>A0ABS9CK05_9FIRM</name>
<organism evidence="1 2">
    <name type="scientific">Anaeromassilibacillus senegalensis</name>
    <dbReference type="NCBI Taxonomy" id="1673717"/>
    <lineage>
        <taxon>Bacteria</taxon>
        <taxon>Bacillati</taxon>
        <taxon>Bacillota</taxon>
        <taxon>Clostridia</taxon>
        <taxon>Eubacteriales</taxon>
        <taxon>Acutalibacteraceae</taxon>
        <taxon>Anaeromassilibacillus</taxon>
    </lineage>
</organism>
<dbReference type="SUPFAM" id="SSF51735">
    <property type="entry name" value="NAD(P)-binding Rossmann-fold domains"/>
    <property type="match status" value="1"/>
</dbReference>
<dbReference type="Proteomes" id="UP001299220">
    <property type="component" value="Unassembled WGS sequence"/>
</dbReference>
<protein>
    <recommendedName>
        <fullName evidence="3">Gfo/Idh/MocA family oxidoreductase</fullName>
    </recommendedName>
</protein>
<comment type="caution">
    <text evidence="1">The sequence shown here is derived from an EMBL/GenBank/DDBJ whole genome shotgun (WGS) entry which is preliminary data.</text>
</comment>
<sequence length="279" mass="30789">MSKKIGFIDYYLDEWHANNYPAWIEKASGGAYTVAYAYGEIASPLGGRTTEQWCADMGVTQCATIDELIEKSDCIILLSPDNPEMHWPLCQKPLRSGKRVYVDKTFAPTAQIARDLFALAEAHNTPMYSSSALRFSKELMELPEKDAHFVLLSGPGKPENYLIHQIEPMVALLKEKAVRVQYNGVEGAASYTVEFENGKLGVANLLVSGAFQTTVKFSDGEVVSIPESTETFDRLIAGMIRFFGTGEVQVDKNETITIAEILEAAHKAEKVPGTWVVIA</sequence>
<dbReference type="EMBL" id="JAFBIT010000001">
    <property type="protein sequence ID" value="MCF2651456.1"/>
    <property type="molecule type" value="Genomic_DNA"/>
</dbReference>
<dbReference type="RefSeq" id="WP_235322461.1">
    <property type="nucleotide sequence ID" value="NZ_JAFBIT010000001.1"/>
</dbReference>
<reference evidence="1 2" key="1">
    <citation type="submission" date="2020-12" db="EMBL/GenBank/DDBJ databases">
        <title>Whole genome sequences of gut porcine anaerobes.</title>
        <authorList>
            <person name="Kubasova T."/>
            <person name="Jahodarova E."/>
            <person name="Rychlik I."/>
        </authorList>
    </citation>
    <scope>NUCLEOTIDE SEQUENCE [LARGE SCALE GENOMIC DNA]</scope>
    <source>
        <strain evidence="1 2">An867</strain>
    </source>
</reference>
<proteinExistence type="predicted"/>
<evidence type="ECO:0000313" key="2">
    <source>
        <dbReference type="Proteomes" id="UP001299220"/>
    </source>
</evidence>
<keyword evidence="2" id="KW-1185">Reference proteome</keyword>
<evidence type="ECO:0008006" key="3">
    <source>
        <dbReference type="Google" id="ProtNLM"/>
    </source>
</evidence>
<evidence type="ECO:0000313" key="1">
    <source>
        <dbReference type="EMBL" id="MCF2651456.1"/>
    </source>
</evidence>